<dbReference type="InterPro" id="IPR037094">
    <property type="entry name" value="Glyco_hydro_38_cen_sf"/>
</dbReference>
<comment type="catalytic activity">
    <reaction evidence="1">
        <text>Hydrolysis of terminal, non-reducing alpha-D-mannose residues in alpha-D-mannosides.</text>
        <dbReference type="EC" id="3.2.1.24"/>
    </reaction>
</comment>
<evidence type="ECO:0000256" key="4">
    <source>
        <dbReference type="ARBA" id="ARBA00022723"/>
    </source>
</evidence>
<evidence type="ECO:0000256" key="8">
    <source>
        <dbReference type="ARBA" id="ARBA00023157"/>
    </source>
</evidence>
<dbReference type="InterPro" id="IPR011330">
    <property type="entry name" value="Glyco_hydro/deAcase_b/a-brl"/>
</dbReference>
<dbReference type="GO" id="GO:0030246">
    <property type="term" value="F:carbohydrate binding"/>
    <property type="evidence" value="ECO:0007669"/>
    <property type="project" value="InterPro"/>
</dbReference>
<evidence type="ECO:0000256" key="2">
    <source>
        <dbReference type="ARBA" id="ARBA00009792"/>
    </source>
</evidence>
<dbReference type="GO" id="GO:0006013">
    <property type="term" value="P:mannose metabolic process"/>
    <property type="evidence" value="ECO:0007669"/>
    <property type="project" value="InterPro"/>
</dbReference>
<keyword evidence="10 11" id="KW-0326">Glycosidase</keyword>
<evidence type="ECO:0000256" key="11">
    <source>
        <dbReference type="RuleBase" id="RU361199"/>
    </source>
</evidence>
<organism evidence="14 15">
    <name type="scientific">Coccomyxa viridis</name>
    <dbReference type="NCBI Taxonomy" id="1274662"/>
    <lineage>
        <taxon>Eukaryota</taxon>
        <taxon>Viridiplantae</taxon>
        <taxon>Chlorophyta</taxon>
        <taxon>core chlorophytes</taxon>
        <taxon>Trebouxiophyceae</taxon>
        <taxon>Trebouxiophyceae incertae sedis</taxon>
        <taxon>Coccomyxaceae</taxon>
        <taxon>Coccomyxa</taxon>
    </lineage>
</organism>
<evidence type="ECO:0000256" key="10">
    <source>
        <dbReference type="ARBA" id="ARBA00023295"/>
    </source>
</evidence>
<feature type="signal peptide" evidence="11">
    <location>
        <begin position="1"/>
        <end position="20"/>
    </location>
</feature>
<dbReference type="SUPFAM" id="SSF88713">
    <property type="entry name" value="Glycoside hydrolase/deacetylase"/>
    <property type="match status" value="1"/>
</dbReference>
<dbReference type="Gene3D" id="2.70.98.30">
    <property type="entry name" value="Golgi alpha-mannosidase II, domain 4"/>
    <property type="match status" value="1"/>
</dbReference>
<comment type="cofactor">
    <cofactor evidence="11">
        <name>Zn(2+)</name>
        <dbReference type="ChEBI" id="CHEBI:29105"/>
    </cofactor>
    <text evidence="11">Binds 1 zinc ion per subunit.</text>
</comment>
<dbReference type="Pfam" id="PF17677">
    <property type="entry name" value="Glyco_hydro38C2"/>
    <property type="match status" value="1"/>
</dbReference>
<evidence type="ECO:0000256" key="1">
    <source>
        <dbReference type="ARBA" id="ARBA00000365"/>
    </source>
</evidence>
<dbReference type="AlphaFoldDB" id="A0AAV1I6H9"/>
<dbReference type="Proteomes" id="UP001314263">
    <property type="component" value="Unassembled WGS sequence"/>
</dbReference>
<keyword evidence="6 11" id="KW-0378">Hydrolase</keyword>
<dbReference type="Pfam" id="PF09261">
    <property type="entry name" value="Alpha-mann_mid"/>
    <property type="match status" value="1"/>
</dbReference>
<dbReference type="InterPro" id="IPR013780">
    <property type="entry name" value="Glyco_hydro_b"/>
</dbReference>
<feature type="domain" description="Glycoside hydrolase family 38 central" evidence="13">
    <location>
        <begin position="356"/>
        <end position="440"/>
    </location>
</feature>
<evidence type="ECO:0000256" key="12">
    <source>
        <dbReference type="SAM" id="MobiDB-lite"/>
    </source>
</evidence>
<dbReference type="InterPro" id="IPR011682">
    <property type="entry name" value="Glyco_hydro_38_C"/>
</dbReference>
<dbReference type="FunFam" id="3.20.110.10:FF:000001">
    <property type="entry name" value="Alpha-mannosidase"/>
    <property type="match status" value="1"/>
</dbReference>
<dbReference type="GO" id="GO:0004559">
    <property type="term" value="F:alpha-mannosidase activity"/>
    <property type="evidence" value="ECO:0007669"/>
    <property type="project" value="UniProtKB-EC"/>
</dbReference>
<keyword evidence="5 11" id="KW-0732">Signal</keyword>
<dbReference type="Gene3D" id="2.60.40.1180">
    <property type="entry name" value="Golgi alpha-mannosidase II"/>
    <property type="match status" value="1"/>
</dbReference>
<name>A0AAV1I6H9_9CHLO</name>
<dbReference type="InterPro" id="IPR048534">
    <property type="entry name" value="Man2a1-like_dom"/>
</dbReference>
<dbReference type="SUPFAM" id="SSF88688">
    <property type="entry name" value="Families 57/38 glycoside transferase middle domain"/>
    <property type="match status" value="1"/>
</dbReference>
<protein>
    <recommendedName>
        <fullName evidence="3 11">Alpha-mannosidase</fullName>
        <ecNumber evidence="11">3.2.1.-</ecNumber>
    </recommendedName>
</protein>
<evidence type="ECO:0000313" key="15">
    <source>
        <dbReference type="Proteomes" id="UP001314263"/>
    </source>
</evidence>
<feature type="region of interest" description="Disordered" evidence="12">
    <location>
        <begin position="587"/>
        <end position="619"/>
    </location>
</feature>
<dbReference type="InterPro" id="IPR041147">
    <property type="entry name" value="GH38_C"/>
</dbReference>
<dbReference type="InterPro" id="IPR011013">
    <property type="entry name" value="Gal_mutarotase_sf_dom"/>
</dbReference>
<dbReference type="CDD" id="cd10810">
    <property type="entry name" value="GH38N_AMII_LAM_like"/>
    <property type="match status" value="1"/>
</dbReference>
<feature type="chain" id="PRO_5043094427" description="Alpha-mannosidase" evidence="11">
    <location>
        <begin position="21"/>
        <end position="1065"/>
    </location>
</feature>
<gene>
    <name evidence="14" type="ORF">CVIRNUC_005978</name>
</gene>
<comment type="caution">
    <text evidence="14">The sequence shown here is derived from an EMBL/GenBank/DDBJ whole genome shotgun (WGS) entry which is preliminary data.</text>
</comment>
<comment type="similarity">
    <text evidence="2 11">Belongs to the glycosyl hydrolase 38 family.</text>
</comment>
<evidence type="ECO:0000256" key="7">
    <source>
        <dbReference type="ARBA" id="ARBA00022833"/>
    </source>
</evidence>
<dbReference type="Pfam" id="PF07748">
    <property type="entry name" value="Glyco_hydro_38C"/>
    <property type="match status" value="1"/>
</dbReference>
<dbReference type="Pfam" id="PF01074">
    <property type="entry name" value="Glyco_hydro_38N"/>
    <property type="match status" value="1"/>
</dbReference>
<sequence>MASTALLLVWLCLLKTQADAQRIYNTSGARRDEVLNVHIVPHTHDDSGWLKTLDQYYFGANNTIQRAGVQYVLDTVVAALAANPDRKFTFAEMSFFSMWWAEQSDATRKLVHELIKNKQLGFVNGGYVQNDEAAAHYVAMIDQMTVGHQFLNRTFGLSPRIGWQVDPFGHSSTQASLMTGALGFDALYFGRADYQDMAARREPKEFELLWRGAKSYGSSADVLAGNFASGNYGPPPGFNFDWGTPEGTAEPYMDDPNLEEYNADSRNEDFVQACLALSNITRGNDIMLTMGTDFTFANAFTWFKNMDKMIHYANKGGRVNAFYSSPDAYTAAKNSYDAAWPLKMDDFFPYADCSTCYWTGYFTSRPTSKGWIRSSTSFLQAARHLEVLGSKGESSSKQLTIGSPALSSGPLELVVALLQHHDAITGTEKQHVANDYHRRLAKALGPAESGFGERMASLIYKDAPGAAREDRAPRLGMCAFLNASVCHPTVEMSALGHTMVAALYNPLAWPRTEGIRVPLNTSSSKSWTVRDGKGKAVKSQLLPISNATADLQSAMLAAGILPNLRSSASYELAFMAELPPLGYTTYTISEGSDRDSAQPSAVRGGPAGRNVNESSNASEEVLQLSSGALGVNVSTQTGRLLSLTSNAGLLSASLNAEVIWYNSSDAKGPPPSNSTNPPSGAYMFRPNGVFQSTAPVVMQVVEGPVVTEIRQTFYPWASLTTRLWKGSEHLEVEWTVGPIPFKDGLGREISVSYESNITSRDTFYTDSNGREMLRRVRDYRPTWKLEVNEPVSGNYYPLTAGMYLKDEGSGAELAIVTDRAQGGGSLGSGQAELMVHRRTLLDDQRGVGEPINETMCGCSACACAGLIARGTHYLTLQGSKSAAEYRRTLQQRVNDPVILLFGRAGDSSGQALQQWQTSFLQHPQGLPGNVHLLTLKDNGDGQILLRLAHLYQVDEETGLAKSAEVDLNKLFKDLKFSSGEELALSAGQPLSKVNRLKWRAGKSIGGESADEQGLQIEYKERTGMRWQLGSSEDFVVELQPMEIRTFLLTPDEQRQEGHADSAPAA</sequence>
<accession>A0AAV1I6H9</accession>
<dbReference type="InterPro" id="IPR015341">
    <property type="entry name" value="Glyco_hydro_38_cen"/>
</dbReference>
<dbReference type="InterPro" id="IPR000602">
    <property type="entry name" value="Glyco_hydro_38_N"/>
</dbReference>
<dbReference type="InterPro" id="IPR027291">
    <property type="entry name" value="Glyco_hydro_38_N_sf"/>
</dbReference>
<dbReference type="Gene3D" id="2.60.40.1360">
    <property type="match status" value="1"/>
</dbReference>
<evidence type="ECO:0000256" key="3">
    <source>
        <dbReference type="ARBA" id="ARBA00012752"/>
    </source>
</evidence>
<dbReference type="FunFam" id="1.20.1270.50:FF:000002">
    <property type="entry name" value="Alpha-mannosidase"/>
    <property type="match status" value="1"/>
</dbReference>
<dbReference type="InterPro" id="IPR028995">
    <property type="entry name" value="Glyco_hydro_57/38_cen_sf"/>
</dbReference>
<dbReference type="EC" id="3.2.1.-" evidence="11"/>
<keyword evidence="8" id="KW-1015">Disulfide bond</keyword>
<dbReference type="SUPFAM" id="SSF74650">
    <property type="entry name" value="Galactose mutarotase-like"/>
    <property type="match status" value="1"/>
</dbReference>
<keyword evidence="15" id="KW-1185">Reference proteome</keyword>
<proteinExistence type="inferred from homology"/>
<dbReference type="SMART" id="SM00872">
    <property type="entry name" value="Alpha-mann_mid"/>
    <property type="match status" value="1"/>
</dbReference>
<dbReference type="GO" id="GO:0046872">
    <property type="term" value="F:metal ion binding"/>
    <property type="evidence" value="ECO:0007669"/>
    <property type="project" value="UniProtKB-KW"/>
</dbReference>
<evidence type="ECO:0000313" key="14">
    <source>
        <dbReference type="EMBL" id="CAK0782783.1"/>
    </source>
</evidence>
<reference evidence="14 15" key="1">
    <citation type="submission" date="2023-10" db="EMBL/GenBank/DDBJ databases">
        <authorList>
            <person name="Maclean D."/>
            <person name="Macfadyen A."/>
        </authorList>
    </citation>
    <scope>NUCLEOTIDE SEQUENCE [LARGE SCALE GENOMIC DNA]</scope>
</reference>
<keyword evidence="4 11" id="KW-0479">Metal-binding</keyword>
<evidence type="ECO:0000256" key="9">
    <source>
        <dbReference type="ARBA" id="ARBA00023180"/>
    </source>
</evidence>
<dbReference type="EMBL" id="CAUYUE010000007">
    <property type="protein sequence ID" value="CAK0782783.1"/>
    <property type="molecule type" value="Genomic_DNA"/>
</dbReference>
<keyword evidence="9" id="KW-0325">Glycoprotein</keyword>
<dbReference type="Gene3D" id="1.20.1270.50">
    <property type="entry name" value="Glycoside hydrolase family 38, central domain"/>
    <property type="match status" value="2"/>
</dbReference>
<dbReference type="Pfam" id="PF21260">
    <property type="entry name" value="Laman-like_dom"/>
    <property type="match status" value="1"/>
</dbReference>
<keyword evidence="7 11" id="KW-0862">Zinc</keyword>
<evidence type="ECO:0000256" key="6">
    <source>
        <dbReference type="ARBA" id="ARBA00022801"/>
    </source>
</evidence>
<dbReference type="PANTHER" id="PTHR11607">
    <property type="entry name" value="ALPHA-MANNOSIDASE"/>
    <property type="match status" value="1"/>
</dbReference>
<dbReference type="Gene3D" id="3.20.110.10">
    <property type="entry name" value="Glycoside hydrolase 38, N terminal domain"/>
    <property type="match status" value="1"/>
</dbReference>
<dbReference type="InterPro" id="IPR050843">
    <property type="entry name" value="Glycosyl_Hydrlase_38"/>
</dbReference>
<evidence type="ECO:0000259" key="13">
    <source>
        <dbReference type="SMART" id="SM00872"/>
    </source>
</evidence>
<dbReference type="FunFam" id="1.20.1270.50:FF:000003">
    <property type="entry name" value="Alpha-mannosidase"/>
    <property type="match status" value="1"/>
</dbReference>
<evidence type="ECO:0000256" key="5">
    <source>
        <dbReference type="ARBA" id="ARBA00022729"/>
    </source>
</evidence>
<dbReference type="PANTHER" id="PTHR11607:SF3">
    <property type="entry name" value="LYSOSOMAL ALPHA-MANNOSIDASE"/>
    <property type="match status" value="1"/>
</dbReference>